<organism evidence="3 4">
    <name type="scientific">Asticcacaulis biprosthecium C19</name>
    <dbReference type="NCBI Taxonomy" id="715226"/>
    <lineage>
        <taxon>Bacteria</taxon>
        <taxon>Pseudomonadati</taxon>
        <taxon>Pseudomonadota</taxon>
        <taxon>Alphaproteobacteria</taxon>
        <taxon>Caulobacterales</taxon>
        <taxon>Caulobacteraceae</taxon>
        <taxon>Asticcacaulis</taxon>
    </lineage>
</organism>
<protein>
    <recommendedName>
        <fullName evidence="1">Segregation and condensation protein A</fullName>
    </recommendedName>
</protein>
<feature type="region of interest" description="Disordered" evidence="2">
    <location>
        <begin position="1"/>
        <end position="30"/>
    </location>
</feature>
<dbReference type="Pfam" id="PF02616">
    <property type="entry name" value="SMC_ScpA"/>
    <property type="match status" value="1"/>
</dbReference>
<accession>F4QQ18</accession>
<dbReference type="EMBL" id="GL883079">
    <property type="protein sequence ID" value="EGF90305.1"/>
    <property type="molecule type" value="Genomic_DNA"/>
</dbReference>
<dbReference type="Proteomes" id="UP000006512">
    <property type="component" value="Unassembled WGS sequence"/>
</dbReference>
<evidence type="ECO:0000313" key="3">
    <source>
        <dbReference type="EMBL" id="EGF90305.1"/>
    </source>
</evidence>
<dbReference type="RefSeq" id="WP_006274105.1">
    <property type="nucleotide sequence ID" value="NZ_GL883079.1"/>
</dbReference>
<dbReference type="Gene3D" id="6.10.250.2410">
    <property type="match status" value="1"/>
</dbReference>
<dbReference type="STRING" id="715226.ABI_33230"/>
<gene>
    <name evidence="3" type="ORF">ABI_33230</name>
</gene>
<dbReference type="eggNOG" id="COG1354">
    <property type="taxonomic scope" value="Bacteria"/>
</dbReference>
<proteinExistence type="predicted"/>
<evidence type="ECO:0000313" key="4">
    <source>
        <dbReference type="Proteomes" id="UP000006512"/>
    </source>
</evidence>
<feature type="compositionally biased region" description="Basic and acidic residues" evidence="2">
    <location>
        <begin position="1"/>
        <end position="22"/>
    </location>
</feature>
<keyword evidence="4" id="KW-1185">Reference proteome</keyword>
<dbReference type="OrthoDB" id="9793741at2"/>
<dbReference type="AlphaFoldDB" id="F4QQ18"/>
<dbReference type="PANTHER" id="PTHR33969">
    <property type="entry name" value="SEGREGATION AND CONDENSATION PROTEIN A"/>
    <property type="match status" value="1"/>
</dbReference>
<evidence type="ECO:0000256" key="2">
    <source>
        <dbReference type="SAM" id="MobiDB-lite"/>
    </source>
</evidence>
<reference evidence="4" key="1">
    <citation type="submission" date="2011-03" db="EMBL/GenBank/DDBJ databases">
        <title>Draft genome sequence of Brevundimonas diminuta.</title>
        <authorList>
            <person name="Brown P.J.B."/>
            <person name="Buechlein A."/>
            <person name="Hemmerich C."/>
            <person name="Brun Y.V."/>
        </authorList>
    </citation>
    <scope>NUCLEOTIDE SEQUENCE [LARGE SCALE GENOMIC DNA]</scope>
    <source>
        <strain evidence="4">C19</strain>
    </source>
</reference>
<name>F4QQ18_9CAUL</name>
<evidence type="ECO:0000256" key="1">
    <source>
        <dbReference type="ARBA" id="ARBA00044777"/>
    </source>
</evidence>
<sequence length="291" mass="32909">MSRERAAPSGLDHDVRQSKLDFDGSASDAPEEIAPDEALVLQLDSYEGPLHVLLALARSQKVDLLKISITRLAEQYLAFIQEARKLRFSLAADYLVMASWLAYLKSRLLLPKTERKQGNEPAPEDLAAALAFRLKKLEAMRKAVEALTERPQLKRDVFARGDPEARLIIPSSRIEANVFDLMSAYVTQRRRETERHYDPTRRIEAYSLEDARDNLRSKLPSLNNWTALDDVAPQPRGGVGPKRISYLASTLSASLELTKEGQLQLQQLATFDTLYMRKRTPLMPIPEVKPE</sequence>
<dbReference type="InterPro" id="IPR003768">
    <property type="entry name" value="ScpA"/>
</dbReference>
<dbReference type="HOGENOM" id="CLU_038686_2_0_5"/>
<dbReference type="PANTHER" id="PTHR33969:SF2">
    <property type="entry name" value="SEGREGATION AND CONDENSATION PROTEIN A"/>
    <property type="match status" value="1"/>
</dbReference>